<feature type="region of interest" description="Disordered" evidence="1">
    <location>
        <begin position="156"/>
        <end position="231"/>
    </location>
</feature>
<organism evidence="2 3">
    <name type="scientific">Aldrovandia affinis</name>
    <dbReference type="NCBI Taxonomy" id="143900"/>
    <lineage>
        <taxon>Eukaryota</taxon>
        <taxon>Metazoa</taxon>
        <taxon>Chordata</taxon>
        <taxon>Craniata</taxon>
        <taxon>Vertebrata</taxon>
        <taxon>Euteleostomi</taxon>
        <taxon>Actinopterygii</taxon>
        <taxon>Neopterygii</taxon>
        <taxon>Teleostei</taxon>
        <taxon>Notacanthiformes</taxon>
        <taxon>Halosauridae</taxon>
        <taxon>Aldrovandia</taxon>
    </lineage>
</organism>
<dbReference type="EMBL" id="JAINUG010000263">
    <property type="protein sequence ID" value="KAJ8384841.1"/>
    <property type="molecule type" value="Genomic_DNA"/>
</dbReference>
<evidence type="ECO:0000256" key="1">
    <source>
        <dbReference type="SAM" id="MobiDB-lite"/>
    </source>
</evidence>
<accession>A0AAD7RII5</accession>
<name>A0AAD7RII5_9TELE</name>
<dbReference type="Gene3D" id="3.10.20.90">
    <property type="entry name" value="Phosphatidylinositol 3-kinase Catalytic Subunit, Chain A, domain 1"/>
    <property type="match status" value="1"/>
</dbReference>
<evidence type="ECO:0000313" key="3">
    <source>
        <dbReference type="Proteomes" id="UP001221898"/>
    </source>
</evidence>
<feature type="compositionally biased region" description="Basic and acidic residues" evidence="1">
    <location>
        <begin position="188"/>
        <end position="209"/>
    </location>
</feature>
<dbReference type="SUPFAM" id="SSF54277">
    <property type="entry name" value="CAD &amp; PB1 domains"/>
    <property type="match status" value="1"/>
</dbReference>
<comment type="caution">
    <text evidence="2">The sequence shown here is derived from an EMBL/GenBank/DDBJ whole genome shotgun (WGS) entry which is preliminary data.</text>
</comment>
<keyword evidence="3" id="KW-1185">Reference proteome</keyword>
<reference evidence="2" key="1">
    <citation type="journal article" date="2023" name="Science">
        <title>Genome structures resolve the early diversification of teleost fishes.</title>
        <authorList>
            <person name="Parey E."/>
            <person name="Louis A."/>
            <person name="Montfort J."/>
            <person name="Bouchez O."/>
            <person name="Roques C."/>
            <person name="Iampietro C."/>
            <person name="Lluch J."/>
            <person name="Castinel A."/>
            <person name="Donnadieu C."/>
            <person name="Desvignes T."/>
            <person name="Floi Bucao C."/>
            <person name="Jouanno E."/>
            <person name="Wen M."/>
            <person name="Mejri S."/>
            <person name="Dirks R."/>
            <person name="Jansen H."/>
            <person name="Henkel C."/>
            <person name="Chen W.J."/>
            <person name="Zahm M."/>
            <person name="Cabau C."/>
            <person name="Klopp C."/>
            <person name="Thompson A.W."/>
            <person name="Robinson-Rechavi M."/>
            <person name="Braasch I."/>
            <person name="Lecointre G."/>
            <person name="Bobe J."/>
            <person name="Postlethwait J.H."/>
            <person name="Berthelot C."/>
            <person name="Roest Crollius H."/>
            <person name="Guiguen Y."/>
        </authorList>
    </citation>
    <scope>NUCLEOTIDE SEQUENCE</scope>
    <source>
        <strain evidence="2">NC1722</strain>
    </source>
</reference>
<proteinExistence type="predicted"/>
<dbReference type="AlphaFoldDB" id="A0AAD7RII5"/>
<feature type="non-terminal residue" evidence="2">
    <location>
        <position position="1"/>
    </location>
</feature>
<evidence type="ECO:0000313" key="2">
    <source>
        <dbReference type="EMBL" id="KAJ8384841.1"/>
    </source>
</evidence>
<sequence>DDVRIKFEFCGQRRMGCFGGQEVKEKVKTVFGQHLDLHYMNNELCIPLHSHLLDCSFSMKSIKILLVTQEQDVSSPSQATVCKQVCIKTSQSTGDVNIYQSSKPRGHHLSSSSQNAGRSFPPIGLLTSVCLALAPLSTDGPLCGWGVQTKPLDPWSSAENPVSSGCQSLDSSSDSPSVRKSWMHRAKSCPDNRQDHSVDRNNHFYDKVMGKGGTYPRRYHVSPQHKDHSEG</sequence>
<feature type="compositionally biased region" description="Low complexity" evidence="1">
    <location>
        <begin position="163"/>
        <end position="180"/>
    </location>
</feature>
<protein>
    <submittedName>
        <fullName evidence="2">Uncharacterized protein</fullName>
    </submittedName>
</protein>
<gene>
    <name evidence="2" type="ORF">AAFF_G00197510</name>
</gene>
<dbReference type="Proteomes" id="UP001221898">
    <property type="component" value="Unassembled WGS sequence"/>
</dbReference>